<gene>
    <name evidence="1" type="ORF">METZ01_LOCUS393754</name>
</gene>
<dbReference type="Pfam" id="PF13242">
    <property type="entry name" value="Hydrolase_like"/>
    <property type="match status" value="1"/>
</dbReference>
<dbReference type="GO" id="GO:0016791">
    <property type="term" value="F:phosphatase activity"/>
    <property type="evidence" value="ECO:0007669"/>
    <property type="project" value="TreeGrafter"/>
</dbReference>
<dbReference type="SUPFAM" id="SSF56784">
    <property type="entry name" value="HAD-like"/>
    <property type="match status" value="1"/>
</dbReference>
<dbReference type="EMBL" id="UINC01148799">
    <property type="protein sequence ID" value="SVD40900.1"/>
    <property type="molecule type" value="Genomic_DNA"/>
</dbReference>
<dbReference type="PANTHER" id="PTHR19288">
    <property type="entry name" value="4-NITROPHENYLPHOSPHATASE-RELATED"/>
    <property type="match status" value="1"/>
</dbReference>
<dbReference type="NCBIfam" id="TIGR01460">
    <property type="entry name" value="HAD-SF-IIA"/>
    <property type="match status" value="1"/>
</dbReference>
<dbReference type="AlphaFoldDB" id="A0A382V362"/>
<dbReference type="Pfam" id="PF13344">
    <property type="entry name" value="Hydrolase_6"/>
    <property type="match status" value="1"/>
</dbReference>
<proteinExistence type="predicted"/>
<accession>A0A382V362</accession>
<dbReference type="InterPro" id="IPR036412">
    <property type="entry name" value="HAD-like_sf"/>
</dbReference>
<name>A0A382V362_9ZZZZ</name>
<reference evidence="1" key="1">
    <citation type="submission" date="2018-05" db="EMBL/GenBank/DDBJ databases">
        <authorList>
            <person name="Lanie J.A."/>
            <person name="Ng W.-L."/>
            <person name="Kazmierczak K.M."/>
            <person name="Andrzejewski T.M."/>
            <person name="Davidsen T.M."/>
            <person name="Wayne K.J."/>
            <person name="Tettelin H."/>
            <person name="Glass J.I."/>
            <person name="Rusch D."/>
            <person name="Podicherti R."/>
            <person name="Tsui H.-C.T."/>
            <person name="Winkler M.E."/>
        </authorList>
    </citation>
    <scope>NUCLEOTIDE SEQUENCE</scope>
</reference>
<dbReference type="InterPro" id="IPR023214">
    <property type="entry name" value="HAD_sf"/>
</dbReference>
<dbReference type="GO" id="GO:0005737">
    <property type="term" value="C:cytoplasm"/>
    <property type="evidence" value="ECO:0007669"/>
    <property type="project" value="TreeGrafter"/>
</dbReference>
<feature type="non-terminal residue" evidence="1">
    <location>
        <position position="1"/>
    </location>
</feature>
<dbReference type="Gene3D" id="3.40.50.1000">
    <property type="entry name" value="HAD superfamily/HAD-like"/>
    <property type="match status" value="2"/>
</dbReference>
<dbReference type="PANTHER" id="PTHR19288:SF46">
    <property type="entry name" value="HALOACID DEHALOGENASE-LIKE HYDROLASE DOMAIN-CONTAINING PROTEIN 2"/>
    <property type="match status" value="1"/>
</dbReference>
<protein>
    <submittedName>
        <fullName evidence="1">Uncharacterized protein</fullName>
    </submittedName>
</protein>
<dbReference type="InterPro" id="IPR006357">
    <property type="entry name" value="HAD-SF_hydro_IIA"/>
</dbReference>
<evidence type="ECO:0000313" key="1">
    <source>
        <dbReference type="EMBL" id="SVD40900.1"/>
    </source>
</evidence>
<organism evidence="1">
    <name type="scientific">marine metagenome</name>
    <dbReference type="NCBI Taxonomy" id="408172"/>
    <lineage>
        <taxon>unclassified sequences</taxon>
        <taxon>metagenomes</taxon>
        <taxon>ecological metagenomes</taxon>
    </lineage>
</organism>
<sequence length="234" mass="24798">GDKVIPGVGESITRLRKEGEQVFFVTNNSGRTVSEVEEKLNSFNIEPDGGVITSAMAVATLLDSDETVLTLCGRGAIEEMEKVGVRTVKEGKADSVVVGFHEDFDYWKLTSALQAIDAGARLLATNDDLTYPSHDGIRPGAGSILASLVAATGAVPLIAGKPYKPMCDLLNGLSGGSGIMVGDRPDTDGRFAKNMGWEFGLVLSGVTKESDLPVDPPHDRLANDLSDMVEQIFS</sequence>